<proteinExistence type="predicted"/>
<dbReference type="EMBL" id="JACHXN010000014">
    <property type="protein sequence ID" value="MBB3147745.1"/>
    <property type="molecule type" value="Genomic_DNA"/>
</dbReference>
<protein>
    <submittedName>
        <fullName evidence="1">Uncharacterized protein</fullName>
    </submittedName>
</protein>
<accession>A0A839UCT3</accession>
<organism evidence="1 2">
    <name type="scientific">Phyllobacterium trifolii</name>
    <dbReference type="NCBI Taxonomy" id="300193"/>
    <lineage>
        <taxon>Bacteria</taxon>
        <taxon>Pseudomonadati</taxon>
        <taxon>Pseudomonadota</taxon>
        <taxon>Alphaproteobacteria</taxon>
        <taxon>Hyphomicrobiales</taxon>
        <taxon>Phyllobacteriaceae</taxon>
        <taxon>Phyllobacterium</taxon>
    </lineage>
</organism>
<name>A0A839UCT3_9HYPH</name>
<comment type="caution">
    <text evidence="1">The sequence shown here is derived from an EMBL/GenBank/DDBJ whole genome shotgun (WGS) entry which is preliminary data.</text>
</comment>
<dbReference type="Proteomes" id="UP000554520">
    <property type="component" value="Unassembled WGS sequence"/>
</dbReference>
<keyword evidence="2" id="KW-1185">Reference proteome</keyword>
<sequence length="314" mass="36355">MTLAANTYFEHLKAYVNSEYVVHDGFGGKVVLTEKYFRPEDVKPQERRIELLVPGTGMAFKLDHDDFDTHKNKSKPPLFHFLDDNAKPWSKRCDFVVFYVNGRSFHADCIEFKSKSLTAEKIVPQLRAGMCWVTSLKRTIEHYTGDNRKIRLRKFVFAENENPGAYLDANYAALGDPDLGQDESIPKWWGEVAERILKEDYYGKAIQRNVEARAKFSDALMSPFALVRFTNETGDAMQDVLSLSIRTGQTQLVQRYGRYYALTVGRWLSEVFSALSYFTCYTHKIDAFFGVWKYLQTYTVDDSFLKTRENWPLA</sequence>
<reference evidence="1 2" key="1">
    <citation type="submission" date="2020-08" db="EMBL/GenBank/DDBJ databases">
        <title>Genomic Encyclopedia of Type Strains, Phase III (KMG-III): the genomes of soil and plant-associated and newly described type strains.</title>
        <authorList>
            <person name="Whitman W."/>
        </authorList>
    </citation>
    <scope>NUCLEOTIDE SEQUENCE [LARGE SCALE GENOMIC DNA]</scope>
    <source>
        <strain evidence="1 2">CECT 7015</strain>
    </source>
</reference>
<evidence type="ECO:0000313" key="1">
    <source>
        <dbReference type="EMBL" id="MBB3147745.1"/>
    </source>
</evidence>
<dbReference type="RefSeq" id="WP_210283580.1">
    <property type="nucleotide sequence ID" value="NZ_JACHXN010000014.1"/>
</dbReference>
<evidence type="ECO:0000313" key="2">
    <source>
        <dbReference type="Proteomes" id="UP000554520"/>
    </source>
</evidence>
<dbReference type="AlphaFoldDB" id="A0A839UCT3"/>
<gene>
    <name evidence="1" type="ORF">FHS21_004177</name>
</gene>